<evidence type="ECO:0000256" key="5">
    <source>
        <dbReference type="ARBA" id="ARBA00022574"/>
    </source>
</evidence>
<organism evidence="11 12">
    <name type="scientific">Pristionchus entomophagus</name>
    <dbReference type="NCBI Taxonomy" id="358040"/>
    <lineage>
        <taxon>Eukaryota</taxon>
        <taxon>Metazoa</taxon>
        <taxon>Ecdysozoa</taxon>
        <taxon>Nematoda</taxon>
        <taxon>Chromadorea</taxon>
        <taxon>Rhabditida</taxon>
        <taxon>Rhabditina</taxon>
        <taxon>Diplogasteromorpha</taxon>
        <taxon>Diplogasteroidea</taxon>
        <taxon>Neodiplogasteridae</taxon>
        <taxon>Pristionchus</taxon>
    </lineage>
</organism>
<dbReference type="InterPro" id="IPR037363">
    <property type="entry name" value="Sec13/Seh1_fam"/>
</dbReference>
<comment type="caution">
    <text evidence="11">The sequence shown here is derived from an EMBL/GenBank/DDBJ whole genome shotgun (WGS) entry which is preliminary data.</text>
</comment>
<dbReference type="SUPFAM" id="SSF50978">
    <property type="entry name" value="WD40 repeat-like"/>
    <property type="match status" value="1"/>
</dbReference>
<reference evidence="11" key="1">
    <citation type="submission" date="2023-10" db="EMBL/GenBank/DDBJ databases">
        <title>Genome assembly of Pristionchus species.</title>
        <authorList>
            <person name="Yoshida K."/>
            <person name="Sommer R.J."/>
        </authorList>
    </citation>
    <scope>NUCLEOTIDE SEQUENCE</scope>
    <source>
        <strain evidence="11">RS0144</strain>
    </source>
</reference>
<gene>
    <name evidence="11" type="ORF">PENTCL1PPCAC_11586</name>
</gene>
<dbReference type="Gene3D" id="2.130.10.10">
    <property type="entry name" value="YVTN repeat-like/Quinoprotein amine dehydrogenase"/>
    <property type="match status" value="1"/>
</dbReference>
<dbReference type="InterPro" id="IPR015943">
    <property type="entry name" value="WD40/YVTN_repeat-like_dom_sf"/>
</dbReference>
<comment type="subcellular location">
    <subcellularLocation>
        <location evidence="2">Lysosome</location>
    </subcellularLocation>
    <subcellularLocation>
        <location evidence="1">Nucleus envelope</location>
    </subcellularLocation>
</comment>
<comment type="similarity">
    <text evidence="3">Belongs to the WD repeat SEC13 family.</text>
</comment>
<keyword evidence="7" id="KW-0653">Protein transport</keyword>
<dbReference type="GO" id="GO:0015031">
    <property type="term" value="P:protein transport"/>
    <property type="evidence" value="ECO:0007669"/>
    <property type="project" value="UniProtKB-KW"/>
</dbReference>
<evidence type="ECO:0000256" key="6">
    <source>
        <dbReference type="ARBA" id="ARBA00022737"/>
    </source>
</evidence>
<dbReference type="PANTHER" id="PTHR11024">
    <property type="entry name" value="NUCLEAR PORE COMPLEX PROTEIN SEC13 / SEH1 FAMILY MEMBER"/>
    <property type="match status" value="1"/>
</dbReference>
<dbReference type="AlphaFoldDB" id="A0AAV5T1E0"/>
<evidence type="ECO:0000256" key="10">
    <source>
        <dbReference type="PROSITE-ProRule" id="PRU00221"/>
    </source>
</evidence>
<dbReference type="GO" id="GO:0035859">
    <property type="term" value="C:Seh1-associated complex"/>
    <property type="evidence" value="ECO:0007669"/>
    <property type="project" value="TreeGrafter"/>
</dbReference>
<evidence type="ECO:0000256" key="4">
    <source>
        <dbReference type="ARBA" id="ARBA00022448"/>
    </source>
</evidence>
<dbReference type="GO" id="GO:0005198">
    <property type="term" value="F:structural molecule activity"/>
    <property type="evidence" value="ECO:0007669"/>
    <property type="project" value="InterPro"/>
</dbReference>
<protein>
    <recommendedName>
        <fullName evidence="13">WD40 domain-containing protein</fullName>
    </recommendedName>
</protein>
<dbReference type="InterPro" id="IPR036322">
    <property type="entry name" value="WD40_repeat_dom_sf"/>
</dbReference>
<keyword evidence="9" id="KW-0539">Nucleus</keyword>
<keyword evidence="4" id="KW-0813">Transport</keyword>
<keyword evidence="8" id="KW-0458">Lysosome</keyword>
<sequence>LYPSLQMSIATNEQILQTFSDSAHVDIVNQVVFDAYGRRMATCSSDMFVCVWDREDSGMWIKTSSWKIHGGPVWRVTWAHPEFGQVLATSSNDRSVFIWEESTGITPAKWTKKASFADSRTTVTDIKFAPNFLGLQLATANSAGIIRLYEAPDVIDLSQWTLLHELTPFYYRCSSISWSSAQGLRLLMVAGCDDVDAKNNEKLVVYELNDNVRKWTILPSVKMAETRPVHDVAFSPSVSMLGHVVAVASGDVNLYNLTMRPSRSTSPAEPTAYTVQKIAVLSDGYKTWRLSWNVTGNAVTLCTAEGAIRVWKSMYLDEWKLVSTTIPSERKDMKKKRATEIKSVAAHHNPTVYY</sequence>
<proteinExistence type="inferred from homology"/>
<dbReference type="GO" id="GO:0005764">
    <property type="term" value="C:lysosome"/>
    <property type="evidence" value="ECO:0007669"/>
    <property type="project" value="UniProtKB-SubCell"/>
</dbReference>
<dbReference type="GO" id="GO:0034198">
    <property type="term" value="P:cellular response to amino acid starvation"/>
    <property type="evidence" value="ECO:0007669"/>
    <property type="project" value="TreeGrafter"/>
</dbReference>
<dbReference type="EMBL" id="BTSX01000003">
    <property type="protein sequence ID" value="GMS89411.1"/>
    <property type="molecule type" value="Genomic_DNA"/>
</dbReference>
<dbReference type="Pfam" id="PF00400">
    <property type="entry name" value="WD40"/>
    <property type="match status" value="2"/>
</dbReference>
<dbReference type="Proteomes" id="UP001432027">
    <property type="component" value="Unassembled WGS sequence"/>
</dbReference>
<dbReference type="SMART" id="SM00320">
    <property type="entry name" value="WD40"/>
    <property type="match status" value="5"/>
</dbReference>
<dbReference type="GO" id="GO:1904263">
    <property type="term" value="P:positive regulation of TORC1 signaling"/>
    <property type="evidence" value="ECO:0007669"/>
    <property type="project" value="TreeGrafter"/>
</dbReference>
<feature type="non-terminal residue" evidence="11">
    <location>
        <position position="1"/>
    </location>
</feature>
<accession>A0AAV5T1E0</accession>
<dbReference type="GO" id="GO:0031080">
    <property type="term" value="C:nuclear pore outer ring"/>
    <property type="evidence" value="ECO:0007669"/>
    <property type="project" value="TreeGrafter"/>
</dbReference>
<evidence type="ECO:0000256" key="3">
    <source>
        <dbReference type="ARBA" id="ARBA00010102"/>
    </source>
</evidence>
<keyword evidence="6" id="KW-0677">Repeat</keyword>
<evidence type="ECO:0000313" key="11">
    <source>
        <dbReference type="EMBL" id="GMS89411.1"/>
    </source>
</evidence>
<keyword evidence="12" id="KW-1185">Reference proteome</keyword>
<evidence type="ECO:0000256" key="9">
    <source>
        <dbReference type="ARBA" id="ARBA00023242"/>
    </source>
</evidence>
<dbReference type="PANTHER" id="PTHR11024:SF3">
    <property type="entry name" value="NUCLEOPORIN SEH1"/>
    <property type="match status" value="1"/>
</dbReference>
<evidence type="ECO:0000256" key="1">
    <source>
        <dbReference type="ARBA" id="ARBA00004259"/>
    </source>
</evidence>
<feature type="repeat" description="WD" evidence="10">
    <location>
        <begin position="21"/>
        <end position="53"/>
    </location>
</feature>
<evidence type="ECO:0000313" key="12">
    <source>
        <dbReference type="Proteomes" id="UP001432027"/>
    </source>
</evidence>
<name>A0AAV5T1E0_9BILA</name>
<dbReference type="InterPro" id="IPR001680">
    <property type="entry name" value="WD40_rpt"/>
</dbReference>
<evidence type="ECO:0000256" key="8">
    <source>
        <dbReference type="ARBA" id="ARBA00023228"/>
    </source>
</evidence>
<evidence type="ECO:0008006" key="13">
    <source>
        <dbReference type="Google" id="ProtNLM"/>
    </source>
</evidence>
<keyword evidence="5 10" id="KW-0853">WD repeat</keyword>
<dbReference type="PROSITE" id="PS50082">
    <property type="entry name" value="WD_REPEATS_2"/>
    <property type="match status" value="1"/>
</dbReference>
<evidence type="ECO:0000256" key="2">
    <source>
        <dbReference type="ARBA" id="ARBA00004371"/>
    </source>
</evidence>
<evidence type="ECO:0000256" key="7">
    <source>
        <dbReference type="ARBA" id="ARBA00022927"/>
    </source>
</evidence>